<dbReference type="Pfam" id="PF01895">
    <property type="entry name" value="PhoU"/>
    <property type="match status" value="2"/>
</dbReference>
<comment type="subunit">
    <text evidence="3 7">Homodimer.</text>
</comment>
<dbReference type="PANTHER" id="PTHR42930:SF3">
    <property type="entry name" value="PHOSPHATE-SPECIFIC TRANSPORT SYSTEM ACCESSORY PROTEIN PHOU"/>
    <property type="match status" value="1"/>
</dbReference>
<comment type="function">
    <text evidence="7">Plays a role in the regulation of phosphate uptake.</text>
</comment>
<reference evidence="9 10" key="1">
    <citation type="submission" date="2016-10" db="EMBL/GenBank/DDBJ databases">
        <authorList>
            <person name="de Groot N.N."/>
        </authorList>
    </citation>
    <scope>NUCLEOTIDE SEQUENCE [LARGE SCALE GENOMIC DNA]</scope>
    <source>
        <strain evidence="9 10">IBRC-M10418</strain>
    </source>
</reference>
<evidence type="ECO:0000256" key="3">
    <source>
        <dbReference type="ARBA" id="ARBA00011738"/>
    </source>
</evidence>
<evidence type="ECO:0000313" key="9">
    <source>
        <dbReference type="EMBL" id="SEH59072.1"/>
    </source>
</evidence>
<dbReference type="GO" id="GO:0006817">
    <property type="term" value="P:phosphate ion transport"/>
    <property type="evidence" value="ECO:0007669"/>
    <property type="project" value="UniProtKB-KW"/>
</dbReference>
<proteinExistence type="inferred from homology"/>
<dbReference type="InterPro" id="IPR026022">
    <property type="entry name" value="PhoU_dom"/>
</dbReference>
<comment type="subcellular location">
    <subcellularLocation>
        <location evidence="1 7">Cytoplasm</location>
    </subcellularLocation>
</comment>
<accession>A0A1H6JEE2</accession>
<name>A0A1H6JEE2_9EURY</name>
<dbReference type="Proteomes" id="UP000199215">
    <property type="component" value="Unassembled WGS sequence"/>
</dbReference>
<evidence type="ECO:0000256" key="7">
    <source>
        <dbReference type="PIRNR" id="PIRNR003107"/>
    </source>
</evidence>
<keyword evidence="6 7" id="KW-0592">Phosphate transport</keyword>
<dbReference type="PANTHER" id="PTHR42930">
    <property type="entry name" value="PHOSPHATE-SPECIFIC TRANSPORT SYSTEM ACCESSORY PROTEIN PHOU"/>
    <property type="match status" value="1"/>
</dbReference>
<evidence type="ECO:0000259" key="8">
    <source>
        <dbReference type="Pfam" id="PF01895"/>
    </source>
</evidence>
<feature type="domain" description="PhoU" evidence="8">
    <location>
        <begin position="17"/>
        <end position="104"/>
    </location>
</feature>
<comment type="similarity">
    <text evidence="2 7">Belongs to the PhoU family.</text>
</comment>
<dbReference type="FunFam" id="1.20.58.220:FF:000004">
    <property type="entry name" value="Phosphate-specific transport system accessory protein PhoU"/>
    <property type="match status" value="1"/>
</dbReference>
<feature type="domain" description="PhoU" evidence="8">
    <location>
        <begin position="120"/>
        <end position="211"/>
    </location>
</feature>
<dbReference type="NCBIfam" id="TIGR02135">
    <property type="entry name" value="phoU_full"/>
    <property type="match status" value="1"/>
</dbReference>
<evidence type="ECO:0000313" key="10">
    <source>
        <dbReference type="Proteomes" id="UP000199215"/>
    </source>
</evidence>
<dbReference type="GO" id="GO:0045936">
    <property type="term" value="P:negative regulation of phosphate metabolic process"/>
    <property type="evidence" value="ECO:0007669"/>
    <property type="project" value="InterPro"/>
</dbReference>
<keyword evidence="5 7" id="KW-0963">Cytoplasm</keyword>
<dbReference type="STRING" id="1267564.SAMN05192561_11021"/>
<dbReference type="RefSeq" id="WP_092817491.1">
    <property type="nucleotide sequence ID" value="NZ_FNWU01000010.1"/>
</dbReference>
<evidence type="ECO:0000256" key="5">
    <source>
        <dbReference type="ARBA" id="ARBA00022490"/>
    </source>
</evidence>
<dbReference type="InterPro" id="IPR038078">
    <property type="entry name" value="PhoU-like_sf"/>
</dbReference>
<evidence type="ECO:0000256" key="4">
    <source>
        <dbReference type="ARBA" id="ARBA00022448"/>
    </source>
</evidence>
<keyword evidence="10" id="KW-1185">Reference proteome</keyword>
<dbReference type="EMBL" id="FNWU01000010">
    <property type="protein sequence ID" value="SEH59072.1"/>
    <property type="molecule type" value="Genomic_DNA"/>
</dbReference>
<dbReference type="InterPro" id="IPR028366">
    <property type="entry name" value="PhoU"/>
</dbReference>
<dbReference type="Gene3D" id="1.20.58.220">
    <property type="entry name" value="Phosphate transport system protein phou homolog 2, domain 2"/>
    <property type="match status" value="1"/>
</dbReference>
<keyword evidence="4 7" id="KW-0813">Transport</keyword>
<sequence>MPRERYQDALETLRSDVLEMGEQVDTQLETALEGLSNGAESPAQSVIEGDAAINERYLALETDCVDLFALQQPVAGDLRFVTASFKIITDLERIGDLAVNLARYARTRDRSLDPDVAIDTIGEEARSLLARSLTAYGDEDAAACRRIAADDDGIDALCQRASESVTRDLIERRVEDDPWAVERLLDDVSSVLLTIRDLERAADHAVNIAARTLYMVDGDPELIY</sequence>
<dbReference type="AlphaFoldDB" id="A0A1H6JEE2"/>
<evidence type="ECO:0000256" key="2">
    <source>
        <dbReference type="ARBA" id="ARBA00008107"/>
    </source>
</evidence>
<dbReference type="SUPFAM" id="SSF109755">
    <property type="entry name" value="PhoU-like"/>
    <property type="match status" value="1"/>
</dbReference>
<dbReference type="OrthoDB" id="7738at2157"/>
<dbReference type="GO" id="GO:0030643">
    <property type="term" value="P:intracellular phosphate ion homeostasis"/>
    <property type="evidence" value="ECO:0007669"/>
    <property type="project" value="InterPro"/>
</dbReference>
<evidence type="ECO:0000256" key="1">
    <source>
        <dbReference type="ARBA" id="ARBA00004496"/>
    </source>
</evidence>
<dbReference type="GO" id="GO:0005737">
    <property type="term" value="C:cytoplasm"/>
    <property type="evidence" value="ECO:0007669"/>
    <property type="project" value="UniProtKB-SubCell"/>
</dbReference>
<organism evidence="9 10">
    <name type="scientific">Halopenitus malekzadehii</name>
    <dbReference type="NCBI Taxonomy" id="1267564"/>
    <lineage>
        <taxon>Archaea</taxon>
        <taxon>Methanobacteriati</taxon>
        <taxon>Methanobacteriota</taxon>
        <taxon>Stenosarchaea group</taxon>
        <taxon>Halobacteria</taxon>
        <taxon>Halobacteriales</taxon>
        <taxon>Haloferacaceae</taxon>
        <taxon>Halopenitus</taxon>
    </lineage>
</organism>
<evidence type="ECO:0000256" key="6">
    <source>
        <dbReference type="ARBA" id="ARBA00022592"/>
    </source>
</evidence>
<dbReference type="PIRSF" id="PIRSF003107">
    <property type="entry name" value="PhoU"/>
    <property type="match status" value="1"/>
</dbReference>
<gene>
    <name evidence="9" type="ORF">SAMN05192561_11021</name>
</gene>
<protein>
    <recommendedName>
        <fullName evidence="7">Phosphate-specific transport system accessory protein PhoU</fullName>
    </recommendedName>
</protein>